<accession>A0A918Y5I6</accession>
<evidence type="ECO:0000313" key="1">
    <source>
        <dbReference type="EMBL" id="GHD91904.1"/>
    </source>
</evidence>
<keyword evidence="2" id="KW-1185">Reference proteome</keyword>
<dbReference type="EMBL" id="BMVF01000011">
    <property type="protein sequence ID" value="GHD91904.1"/>
    <property type="molecule type" value="Genomic_DNA"/>
</dbReference>
<reference evidence="1" key="1">
    <citation type="journal article" date="2014" name="Int. J. Syst. Evol. Microbiol.">
        <title>Complete genome sequence of Corynebacterium casei LMG S-19264T (=DSM 44701T), isolated from a smear-ripened cheese.</title>
        <authorList>
            <consortium name="US DOE Joint Genome Institute (JGI-PGF)"/>
            <person name="Walter F."/>
            <person name="Albersmeier A."/>
            <person name="Kalinowski J."/>
            <person name="Ruckert C."/>
        </authorList>
    </citation>
    <scope>NUCLEOTIDE SEQUENCE</scope>
    <source>
        <strain evidence="1">JCM 4654</strain>
    </source>
</reference>
<dbReference type="AlphaFoldDB" id="A0A918Y5I6"/>
<evidence type="ECO:0000313" key="2">
    <source>
        <dbReference type="Proteomes" id="UP000608955"/>
    </source>
</evidence>
<organism evidence="1 2">
    <name type="scientific">Streptomyces naganishii JCM 4654</name>
    <dbReference type="NCBI Taxonomy" id="1306179"/>
    <lineage>
        <taxon>Bacteria</taxon>
        <taxon>Bacillati</taxon>
        <taxon>Actinomycetota</taxon>
        <taxon>Actinomycetes</taxon>
        <taxon>Kitasatosporales</taxon>
        <taxon>Streptomycetaceae</taxon>
        <taxon>Streptomyces</taxon>
    </lineage>
</organism>
<name>A0A918Y5I6_9ACTN</name>
<protein>
    <submittedName>
        <fullName evidence="1">Uncharacterized protein</fullName>
    </submittedName>
</protein>
<dbReference type="Proteomes" id="UP000608955">
    <property type="component" value="Unassembled WGS sequence"/>
</dbReference>
<proteinExistence type="predicted"/>
<comment type="caution">
    <text evidence="1">The sequence shown here is derived from an EMBL/GenBank/DDBJ whole genome shotgun (WGS) entry which is preliminary data.</text>
</comment>
<reference evidence="1" key="2">
    <citation type="submission" date="2020-09" db="EMBL/GenBank/DDBJ databases">
        <authorList>
            <person name="Sun Q."/>
            <person name="Ohkuma M."/>
        </authorList>
    </citation>
    <scope>NUCLEOTIDE SEQUENCE</scope>
    <source>
        <strain evidence="1">JCM 4654</strain>
    </source>
</reference>
<gene>
    <name evidence="1" type="ORF">GCM10010508_42520</name>
</gene>
<sequence length="63" mass="6327">MAPLRAPRPTGSEVRADDFADHALGAVLTVLTAALGAADPRCRRLVLAAPAGDGPRIALVPGA</sequence>